<sequence>MDPLPPVYGMIFSRLYMTLVAKGWSVPTTSSCSVARTSMPNDKPLPAIPTARPLPTVLTIEARRHRLRFIRQVLREDASDSISENAKETWAQCIEEALDELSASMTRGGWLGGIKQGRELLAHKRVAQQKALAQDAQEALKHPKKSASQKTGSPDIPSSGSPSKLTLNQVKDLVAQSHTPAPKSVAKHLLLCVAPLGSRLAISRTAGVVLPASASCKFSNGVFTLPDEGQSTILLGLDGWDSIISPDEGPTRLVGGTFSFVGVASSTQHALLSKALRVATYVHLSLVLEQHFLSSSHVQLHFPKPRVAATHRSFQSHQTAHQEDTRARQQRNSFLPTPGGILSYLSKKAGLYRSNSSTSVSSRGTSFDLSRPPTVEDSPIASVDTSSTPSRRFSFVHDVRPSFLKPTSPKPGPELPFATLVHNIEQCKELYSTSTGVVVKPPTLIVGLAEKEKQYPERKLKGDERTGLSSILGWDGKESRGKGMSGTSGFVRHQGISALYSLYVPSSESTTPSSSESTSPSRASLVIPDARPSLIACGQPRWVSYRYYSRDQSLDKCLGEVITEWVSCSGLHCSESSQCKLKRGEHEMRFIHGGVCIAVKVQQAEEEAPWREDDIEMWQSCDVCGAQTKQTIMSDGTYLFSFAKFIELLVYSPEIHRLHPTLCDHTSPSPSPSSPSSPSSPKSTTSPPSNRPSLSILRHFRRGSGTVSFSLTAIDEIFELKVPRLQILRMYGEKASKESPTTGTRTSTSMVSTISEVEERSTEAEKRVLRREIKTWWEGVADHIDKLEGVFNGEDPNAFRKSLPRLPSSDDPFDDDIDDMDVATPTKATITGLPISLTPLSFPQSSSNDYFVHHHAHSISSNSSTSTQTVSATTTNATPAPAPAPAPSADPAELLSRLRHTFQRIEQSLYYQLSKSPLSSLNDVRRSFLCASMGASKRLAAWQQKHLPADVAEAVGNTVLCVEPEWWAKGCHAVPGSNVVVRENDWGSIIAFTLGTVDYQHELASMALPRSARAQPSSPASTSPSTTTSTGTSFFSPSRGFRFFTSSTQSQPDPDQEDVVWYEPESFSSVISRKEHPKDATYLLSIREVLRQRAAVDGPSTLSPSRFVPSAGQGSAGSKSANGAPPSAWAKPDVQVSMEAADGIVSCLPENAESAGRILQEIESAEVSRPGSAMSGALGSLEGYIRRGKSGSTLSVSTKSDATIGKERSSPAESAPPPEVPPKELEDGHLDAGHGATASGASPIPSTHSTLSLSSAFSSGLGYAMRLISTQVEPEKPTLPSKGPHGLLSTDGIYIDDKPHIKYDWTVGKRLKFSCTAYYAKQFDLLRRRCGIEDWFLHSLSRSANWAAEGGKSRANFWKTSDDRLIIKTLVNAWNVADLQVLLELAPSYFRYMDTTAKRATVLAKLLGFYTIEIRNLETGTVQARADLLVMENLFYSHKIVKTFDLKGIQGRKIKPGDDGTHHSKTLFDGEWIEGQQRTLTLVQPHSKAILREAIRNDAEFLAKSNIMDYSLLLGVDEENKQIACGLVDTIGSYTFAKTLEYKAKQGLNSGKEVTVIPPAEYQERFVNALERYFLPCPDKWSQPMDGVKVSGDPNSLPSVL</sequence>
<dbReference type="InterPro" id="IPR027484">
    <property type="entry name" value="PInositol-4-P-5-kinase_N"/>
</dbReference>
<feature type="compositionally biased region" description="Low complexity" evidence="4">
    <location>
        <begin position="1011"/>
        <end position="1036"/>
    </location>
</feature>
<dbReference type="InterPro" id="IPR002498">
    <property type="entry name" value="PInositol-4-P-4/5-kinase_core"/>
</dbReference>
<proteinExistence type="predicted"/>
<feature type="compositionally biased region" description="Polar residues" evidence="4">
    <location>
        <begin position="1191"/>
        <end position="1201"/>
    </location>
</feature>
<feature type="region of interest" description="Disordered" evidence="4">
    <location>
        <begin position="1191"/>
        <end position="1246"/>
    </location>
</feature>
<dbReference type="OrthoDB" id="158357at2759"/>
<keyword evidence="7" id="KW-1185">Reference proteome</keyword>
<keyword evidence="3" id="KW-0808">Transferase</keyword>
<feature type="domain" description="PIPK" evidence="5">
    <location>
        <begin position="1249"/>
        <end position="1574"/>
    </location>
</feature>
<feature type="compositionally biased region" description="Low complexity" evidence="4">
    <location>
        <begin position="860"/>
        <end position="879"/>
    </location>
</feature>
<evidence type="ECO:0000256" key="4">
    <source>
        <dbReference type="SAM" id="MobiDB-lite"/>
    </source>
</evidence>
<dbReference type="GO" id="GO:0046854">
    <property type="term" value="P:phosphatidylinositol phosphate biosynthetic process"/>
    <property type="evidence" value="ECO:0007669"/>
    <property type="project" value="TreeGrafter"/>
</dbReference>
<feature type="compositionally biased region" description="Low complexity" evidence="4">
    <location>
        <begin position="354"/>
        <end position="366"/>
    </location>
</feature>
<dbReference type="Gene3D" id="3.30.810.10">
    <property type="entry name" value="2-Layer Sandwich"/>
    <property type="match status" value="1"/>
</dbReference>
<protein>
    <recommendedName>
        <fullName evidence="5">PIPK domain-containing protein</fullName>
    </recommendedName>
</protein>
<dbReference type="VEuPathDB" id="FungiDB:PC9H_006544"/>
<dbReference type="Gene3D" id="3.30.800.10">
    <property type="entry name" value="Phosphatidylinositol Phosphate Kinase II Beta"/>
    <property type="match status" value="1"/>
</dbReference>
<dbReference type="RefSeq" id="XP_036632108.1">
    <property type="nucleotide sequence ID" value="XM_036776089.1"/>
</dbReference>
<gene>
    <name evidence="6" type="ORF">PC9H_006544</name>
</gene>
<feature type="region of interest" description="Disordered" evidence="4">
    <location>
        <begin position="313"/>
        <end position="339"/>
    </location>
</feature>
<dbReference type="Pfam" id="PF01504">
    <property type="entry name" value="PIP5K"/>
    <property type="match status" value="1"/>
</dbReference>
<evidence type="ECO:0000313" key="6">
    <source>
        <dbReference type="EMBL" id="KAF7430830.1"/>
    </source>
</evidence>
<dbReference type="GO" id="GO:0000285">
    <property type="term" value="F:1-phosphatidylinositol-3-phosphate 5-kinase activity"/>
    <property type="evidence" value="ECO:0007669"/>
    <property type="project" value="InterPro"/>
</dbReference>
<feature type="compositionally biased region" description="Basic and acidic residues" evidence="4">
    <location>
        <begin position="1221"/>
        <end position="1232"/>
    </location>
</feature>
<evidence type="ECO:0000256" key="2">
    <source>
        <dbReference type="ARBA" id="ARBA00022840"/>
    </source>
</evidence>
<feature type="region of interest" description="Disordered" evidence="4">
    <location>
        <begin position="354"/>
        <end position="388"/>
    </location>
</feature>
<comment type="caution">
    <text evidence="6">The sequence shown here is derived from an EMBL/GenBank/DDBJ whole genome shotgun (WGS) entry which is preliminary data.</text>
</comment>
<dbReference type="PROSITE" id="PS51455">
    <property type="entry name" value="PIPK"/>
    <property type="match status" value="1"/>
</dbReference>
<dbReference type="PANTHER" id="PTHR45748">
    <property type="entry name" value="1-PHOSPHATIDYLINOSITOL 3-PHOSPHATE 5-KINASE-RELATED"/>
    <property type="match status" value="1"/>
</dbReference>
<dbReference type="SMART" id="SM00330">
    <property type="entry name" value="PIPKc"/>
    <property type="match status" value="1"/>
</dbReference>
<keyword evidence="2 3" id="KW-0067">ATP-binding</keyword>
<keyword evidence="3" id="KW-0418">Kinase</keyword>
<dbReference type="InterPro" id="IPR044769">
    <property type="entry name" value="PIKfyve_PIPKc"/>
</dbReference>
<keyword evidence="1 3" id="KW-0547">Nucleotide-binding</keyword>
<accession>A0A8H7DRL2</accession>
<dbReference type="Proteomes" id="UP000623687">
    <property type="component" value="Unassembled WGS sequence"/>
</dbReference>
<dbReference type="GO" id="GO:0010008">
    <property type="term" value="C:endosome membrane"/>
    <property type="evidence" value="ECO:0007669"/>
    <property type="project" value="TreeGrafter"/>
</dbReference>
<dbReference type="CDD" id="cd17300">
    <property type="entry name" value="PIPKc_PIKfyve"/>
    <property type="match status" value="1"/>
</dbReference>
<dbReference type="SUPFAM" id="SSF56104">
    <property type="entry name" value="SAICAR synthase-like"/>
    <property type="match status" value="1"/>
</dbReference>
<evidence type="ECO:0000313" key="7">
    <source>
        <dbReference type="Proteomes" id="UP000623687"/>
    </source>
</evidence>
<feature type="region of interest" description="Disordered" evidence="4">
    <location>
        <begin position="858"/>
        <end position="889"/>
    </location>
</feature>
<feature type="region of interest" description="Disordered" evidence="4">
    <location>
        <begin position="662"/>
        <end position="695"/>
    </location>
</feature>
<feature type="region of interest" description="Disordered" evidence="4">
    <location>
        <begin position="1097"/>
        <end position="1131"/>
    </location>
</feature>
<feature type="compositionally biased region" description="Low complexity" evidence="4">
    <location>
        <begin position="676"/>
        <end position="695"/>
    </location>
</feature>
<feature type="compositionally biased region" description="Low complexity" evidence="4">
    <location>
        <begin position="152"/>
        <end position="163"/>
    </location>
</feature>
<dbReference type="GO" id="GO:0005524">
    <property type="term" value="F:ATP binding"/>
    <property type="evidence" value="ECO:0007669"/>
    <property type="project" value="UniProtKB-UniRule"/>
</dbReference>
<feature type="region of interest" description="Disordered" evidence="4">
    <location>
        <begin position="1010"/>
        <end position="1036"/>
    </location>
</feature>
<evidence type="ECO:0000256" key="1">
    <source>
        <dbReference type="ARBA" id="ARBA00022741"/>
    </source>
</evidence>
<dbReference type="EMBL" id="JACETU010000004">
    <property type="protein sequence ID" value="KAF7430830.1"/>
    <property type="molecule type" value="Genomic_DNA"/>
</dbReference>
<evidence type="ECO:0000259" key="5">
    <source>
        <dbReference type="PROSITE" id="PS51455"/>
    </source>
</evidence>
<dbReference type="InterPro" id="IPR027483">
    <property type="entry name" value="PInositol-4-P-4/5-kinase_C_sf"/>
</dbReference>
<evidence type="ECO:0000256" key="3">
    <source>
        <dbReference type="PROSITE-ProRule" id="PRU00781"/>
    </source>
</evidence>
<name>A0A8H7DRL2_PLEOS</name>
<dbReference type="GeneID" id="59376362"/>
<reference evidence="6" key="1">
    <citation type="submission" date="2019-07" db="EMBL/GenBank/DDBJ databases">
        <authorList>
            <person name="Palmer J.M."/>
        </authorList>
    </citation>
    <scope>NUCLEOTIDE SEQUENCE</scope>
    <source>
        <strain evidence="6">PC9</strain>
    </source>
</reference>
<organism evidence="6 7">
    <name type="scientific">Pleurotus ostreatus</name>
    <name type="common">Oyster mushroom</name>
    <name type="synonym">White-rot fungus</name>
    <dbReference type="NCBI Taxonomy" id="5322"/>
    <lineage>
        <taxon>Eukaryota</taxon>
        <taxon>Fungi</taxon>
        <taxon>Dikarya</taxon>
        <taxon>Basidiomycota</taxon>
        <taxon>Agaricomycotina</taxon>
        <taxon>Agaricomycetes</taxon>
        <taxon>Agaricomycetidae</taxon>
        <taxon>Agaricales</taxon>
        <taxon>Pleurotineae</taxon>
        <taxon>Pleurotaceae</taxon>
        <taxon>Pleurotus</taxon>
    </lineage>
</organism>
<feature type="compositionally biased region" description="Low complexity" evidence="4">
    <location>
        <begin position="1109"/>
        <end position="1128"/>
    </location>
</feature>
<feature type="region of interest" description="Disordered" evidence="4">
    <location>
        <begin position="132"/>
        <end position="163"/>
    </location>
</feature>
<dbReference type="PANTHER" id="PTHR45748:SF7">
    <property type="entry name" value="1-PHOSPHATIDYLINOSITOL 3-PHOSPHATE 5-KINASE-RELATED"/>
    <property type="match status" value="1"/>
</dbReference>